<keyword evidence="1 2" id="KW-1015">Disulfide bond</keyword>
<accession>A0ABN7RHM0</accession>
<organism evidence="4 5">
    <name type="scientific">Oikopleura dioica</name>
    <name type="common">Tunicate</name>
    <dbReference type="NCBI Taxonomy" id="34765"/>
    <lineage>
        <taxon>Eukaryota</taxon>
        <taxon>Metazoa</taxon>
        <taxon>Chordata</taxon>
        <taxon>Tunicata</taxon>
        <taxon>Appendicularia</taxon>
        <taxon>Copelata</taxon>
        <taxon>Oikopleuridae</taxon>
        <taxon>Oikopleura</taxon>
    </lineage>
</organism>
<keyword evidence="3" id="KW-0732">Signal</keyword>
<dbReference type="EMBL" id="OU015568">
    <property type="protein sequence ID" value="CAG5077732.1"/>
    <property type="molecule type" value="Genomic_DNA"/>
</dbReference>
<gene>
    <name evidence="4" type="ORF">OKIOD_LOCUS357</name>
</gene>
<evidence type="ECO:0000313" key="5">
    <source>
        <dbReference type="Proteomes" id="UP001158576"/>
    </source>
</evidence>
<reference evidence="4 5" key="1">
    <citation type="submission" date="2021-04" db="EMBL/GenBank/DDBJ databases">
        <authorList>
            <person name="Bliznina A."/>
        </authorList>
    </citation>
    <scope>NUCLEOTIDE SEQUENCE [LARGE SCALE GENOMIC DNA]</scope>
</reference>
<dbReference type="InterPro" id="IPR023415">
    <property type="entry name" value="LDLR_class-A_CS"/>
</dbReference>
<feature type="chain" id="PRO_5045980398" evidence="3">
    <location>
        <begin position="17"/>
        <end position="163"/>
    </location>
</feature>
<dbReference type="CDD" id="cd00112">
    <property type="entry name" value="LDLa"/>
    <property type="match status" value="1"/>
</dbReference>
<evidence type="ECO:0000256" key="3">
    <source>
        <dbReference type="SAM" id="SignalP"/>
    </source>
</evidence>
<evidence type="ECO:0000256" key="2">
    <source>
        <dbReference type="PROSITE-ProRule" id="PRU00124"/>
    </source>
</evidence>
<dbReference type="Proteomes" id="UP001158576">
    <property type="component" value="Chromosome PAR"/>
</dbReference>
<feature type="disulfide bond" evidence="2">
    <location>
        <begin position="96"/>
        <end position="111"/>
    </location>
</feature>
<dbReference type="SMART" id="SM00192">
    <property type="entry name" value="LDLa"/>
    <property type="match status" value="1"/>
</dbReference>
<sequence length="163" mass="18320">MMNLFVFVITESLLLAEKSLVSGESNDPGDYAYYESSNYSDSSYSYSYYSSENLTDLKIADAVNCTQQCGSKEFSCTTISESWYFTICCISKENRCDGSPDCLFKEDEEDCGNLDVTTEASPSTKDNRVNFLDDLTFQISNSSSRVSNNYLYLSLLLAFLDLE</sequence>
<dbReference type="PROSITE" id="PS50068">
    <property type="entry name" value="LDLRA_2"/>
    <property type="match status" value="1"/>
</dbReference>
<proteinExistence type="predicted"/>
<comment type="caution">
    <text evidence="2">Lacks conserved residue(s) required for the propagation of feature annotation.</text>
</comment>
<dbReference type="PROSITE" id="PS01209">
    <property type="entry name" value="LDLRA_1"/>
    <property type="match status" value="1"/>
</dbReference>
<dbReference type="InterPro" id="IPR036055">
    <property type="entry name" value="LDL_receptor-like_sf"/>
</dbReference>
<evidence type="ECO:0000313" key="4">
    <source>
        <dbReference type="EMBL" id="CAG5077732.1"/>
    </source>
</evidence>
<keyword evidence="5" id="KW-1185">Reference proteome</keyword>
<dbReference type="Gene3D" id="4.10.400.10">
    <property type="entry name" value="Low-density Lipoprotein Receptor"/>
    <property type="match status" value="1"/>
</dbReference>
<protein>
    <submittedName>
        <fullName evidence="4">Oidioi.mRNA.OKI2018_I69.PAR.g8799.t1.cds</fullName>
    </submittedName>
</protein>
<feature type="signal peptide" evidence="3">
    <location>
        <begin position="1"/>
        <end position="16"/>
    </location>
</feature>
<dbReference type="InterPro" id="IPR002172">
    <property type="entry name" value="LDrepeatLR_classA_rpt"/>
</dbReference>
<evidence type="ECO:0000256" key="1">
    <source>
        <dbReference type="ARBA" id="ARBA00023157"/>
    </source>
</evidence>
<name>A0ABN7RHM0_OIKDI</name>